<sequence>MVVSYKKVGGSSSDIIVMMMTVMVLVNMVYVCESSSLSKECPKAAYCHCMEECFAENTPGKYGTLDDPILLEGHCETLCDAKFHAPCSDDPQLYCVIDKAAAPLSHIHAHIN</sequence>
<evidence type="ECO:0000313" key="2">
    <source>
        <dbReference type="EMBL" id="CAH9104799.1"/>
    </source>
</evidence>
<keyword evidence="3" id="KW-1185">Reference proteome</keyword>
<dbReference type="AlphaFoldDB" id="A0A9P0ZMR8"/>
<dbReference type="OrthoDB" id="10385060at2759"/>
<dbReference type="Proteomes" id="UP001152484">
    <property type="component" value="Unassembled WGS sequence"/>
</dbReference>
<protein>
    <submittedName>
        <fullName evidence="2">Uncharacterized protein</fullName>
    </submittedName>
</protein>
<reference evidence="2" key="1">
    <citation type="submission" date="2022-07" db="EMBL/GenBank/DDBJ databases">
        <authorList>
            <person name="Macas J."/>
            <person name="Novak P."/>
            <person name="Neumann P."/>
        </authorList>
    </citation>
    <scope>NUCLEOTIDE SEQUENCE</scope>
</reference>
<organism evidence="2 3">
    <name type="scientific">Cuscuta europaea</name>
    <name type="common">European dodder</name>
    <dbReference type="NCBI Taxonomy" id="41803"/>
    <lineage>
        <taxon>Eukaryota</taxon>
        <taxon>Viridiplantae</taxon>
        <taxon>Streptophyta</taxon>
        <taxon>Embryophyta</taxon>
        <taxon>Tracheophyta</taxon>
        <taxon>Spermatophyta</taxon>
        <taxon>Magnoliopsida</taxon>
        <taxon>eudicotyledons</taxon>
        <taxon>Gunneridae</taxon>
        <taxon>Pentapetalae</taxon>
        <taxon>asterids</taxon>
        <taxon>lamiids</taxon>
        <taxon>Solanales</taxon>
        <taxon>Convolvulaceae</taxon>
        <taxon>Cuscuteae</taxon>
        <taxon>Cuscuta</taxon>
        <taxon>Cuscuta subgen. Cuscuta</taxon>
    </lineage>
</organism>
<keyword evidence="1" id="KW-0812">Transmembrane</keyword>
<feature type="transmembrane region" description="Helical" evidence="1">
    <location>
        <begin position="15"/>
        <end position="32"/>
    </location>
</feature>
<proteinExistence type="predicted"/>
<dbReference type="EMBL" id="CAMAPE010000046">
    <property type="protein sequence ID" value="CAH9104799.1"/>
    <property type="molecule type" value="Genomic_DNA"/>
</dbReference>
<comment type="caution">
    <text evidence="2">The sequence shown here is derived from an EMBL/GenBank/DDBJ whole genome shotgun (WGS) entry which is preliminary data.</text>
</comment>
<accession>A0A9P0ZMR8</accession>
<keyword evidence="1" id="KW-1133">Transmembrane helix</keyword>
<evidence type="ECO:0000256" key="1">
    <source>
        <dbReference type="SAM" id="Phobius"/>
    </source>
</evidence>
<name>A0A9P0ZMR8_CUSEU</name>
<gene>
    <name evidence="2" type="ORF">CEURO_LOCUS16694</name>
</gene>
<keyword evidence="1" id="KW-0472">Membrane</keyword>
<evidence type="ECO:0000313" key="3">
    <source>
        <dbReference type="Proteomes" id="UP001152484"/>
    </source>
</evidence>